<accession>U9T024</accession>
<name>U9T024_RHIID</name>
<reference evidence="1" key="1">
    <citation type="submission" date="2013-07" db="EMBL/GenBank/DDBJ databases">
        <title>The genome of an arbuscular mycorrhizal fungus provides insights into the evolution of the oldest plant symbiosis.</title>
        <authorList>
            <consortium name="DOE Joint Genome Institute"/>
            <person name="Tisserant E."/>
            <person name="Malbreil M."/>
            <person name="Kuo A."/>
            <person name="Kohler A."/>
            <person name="Symeonidi A."/>
            <person name="Balestrini R."/>
            <person name="Charron P."/>
            <person name="Duensing N."/>
            <person name="Frei-dit-Frey N."/>
            <person name="Gianinazzi-Pearson V."/>
            <person name="Gilbert B."/>
            <person name="Handa Y."/>
            <person name="Hijri M."/>
            <person name="Kaul R."/>
            <person name="Kawaguchi M."/>
            <person name="Krajinski F."/>
            <person name="Lammers P."/>
            <person name="Lapierre D."/>
            <person name="Masclaux F.G."/>
            <person name="Murat C."/>
            <person name="Morin E."/>
            <person name="Ndikumana S."/>
            <person name="Pagni M."/>
            <person name="Petitpierre D."/>
            <person name="Requena N."/>
            <person name="Rosikiewicz P."/>
            <person name="Riley R."/>
            <person name="Saito K."/>
            <person name="San Clemente H."/>
            <person name="Shapiro H."/>
            <person name="van Tuinen D."/>
            <person name="Becard G."/>
            <person name="Bonfante P."/>
            <person name="Paszkowski U."/>
            <person name="Shachar-Hill Y."/>
            <person name="Young J.P."/>
            <person name="Sanders I.R."/>
            <person name="Henrissat B."/>
            <person name="Rensing S.A."/>
            <person name="Grigoriev I.V."/>
            <person name="Corradi N."/>
            <person name="Roux C."/>
            <person name="Martin F."/>
        </authorList>
    </citation>
    <scope>NUCLEOTIDE SEQUENCE</scope>
    <source>
        <strain evidence="1">DAOM 197198</strain>
    </source>
</reference>
<protein>
    <submittedName>
        <fullName evidence="1">Uncharacterized protein</fullName>
    </submittedName>
</protein>
<sequence>MTEQYIKSSDIALLYSEMDSHKDTLPKRRIATKEDYNMMYHIFINYQWYNKSLQALE</sequence>
<proteinExistence type="predicted"/>
<dbReference type="HOGENOM" id="CLU_2997643_0_0_1"/>
<organism evidence="1">
    <name type="scientific">Rhizophagus irregularis (strain DAOM 181602 / DAOM 197198 / MUCL 43194)</name>
    <name type="common">Arbuscular mycorrhizal fungus</name>
    <name type="synonym">Glomus intraradices</name>
    <dbReference type="NCBI Taxonomy" id="747089"/>
    <lineage>
        <taxon>Eukaryota</taxon>
        <taxon>Fungi</taxon>
        <taxon>Fungi incertae sedis</taxon>
        <taxon>Mucoromycota</taxon>
        <taxon>Glomeromycotina</taxon>
        <taxon>Glomeromycetes</taxon>
        <taxon>Glomerales</taxon>
        <taxon>Glomeraceae</taxon>
        <taxon>Rhizophagus</taxon>
    </lineage>
</organism>
<dbReference type="EMBL" id="KI297793">
    <property type="protein sequence ID" value="ERZ99667.1"/>
    <property type="molecule type" value="Genomic_DNA"/>
</dbReference>
<gene>
    <name evidence="1" type="ORF">GLOINDRAFT_9276</name>
</gene>
<dbReference type="AlphaFoldDB" id="U9T024"/>
<evidence type="ECO:0000313" key="1">
    <source>
        <dbReference type="EMBL" id="ERZ99667.1"/>
    </source>
</evidence>